<evidence type="ECO:0000313" key="1">
    <source>
        <dbReference type="EMBL" id="RZS92498.1"/>
    </source>
</evidence>
<evidence type="ECO:0008006" key="3">
    <source>
        <dbReference type="Google" id="ProtNLM"/>
    </source>
</evidence>
<dbReference type="OrthoDB" id="1551390at2"/>
<name>A0A4Q7NZQ3_9FLAO</name>
<dbReference type="Proteomes" id="UP000292262">
    <property type="component" value="Unassembled WGS sequence"/>
</dbReference>
<protein>
    <recommendedName>
        <fullName evidence="3">Tetratricopeptide repeat protein</fullName>
    </recommendedName>
</protein>
<dbReference type="SUPFAM" id="SSF48452">
    <property type="entry name" value="TPR-like"/>
    <property type="match status" value="1"/>
</dbReference>
<evidence type="ECO:0000313" key="2">
    <source>
        <dbReference type="Proteomes" id="UP000292262"/>
    </source>
</evidence>
<reference evidence="1 2" key="1">
    <citation type="submission" date="2019-02" db="EMBL/GenBank/DDBJ databases">
        <title>Genomic Encyclopedia of Type Strains, Phase IV (KMG-IV): sequencing the most valuable type-strain genomes for metagenomic binning, comparative biology and taxonomic classification.</title>
        <authorList>
            <person name="Goeker M."/>
        </authorList>
    </citation>
    <scope>NUCLEOTIDE SEQUENCE [LARGE SCALE GENOMIC DNA]</scope>
    <source>
        <strain evidence="1 2">DSM 17196</strain>
    </source>
</reference>
<dbReference type="AlphaFoldDB" id="A0A4Q7NZQ3"/>
<sequence length="142" mass="16670">MEVLEDELYASIIELTGKAESYFEDQYYLKAIELYSEALNLVPIPKTRWETSTWIYTAIGDSFFMLQDYQNALTNLLDAYNCPGGVENPFINLRLGQCYYETDNSVKTEDYLLRAYMIEGEDIFKSEDNKYFKYLKSKFNLS</sequence>
<organism evidence="1 2">
    <name type="scientific">Aquimarina brevivitae</name>
    <dbReference type="NCBI Taxonomy" id="323412"/>
    <lineage>
        <taxon>Bacteria</taxon>
        <taxon>Pseudomonadati</taxon>
        <taxon>Bacteroidota</taxon>
        <taxon>Flavobacteriia</taxon>
        <taxon>Flavobacteriales</taxon>
        <taxon>Flavobacteriaceae</taxon>
        <taxon>Aquimarina</taxon>
    </lineage>
</organism>
<dbReference type="EMBL" id="SGXE01000003">
    <property type="protein sequence ID" value="RZS92498.1"/>
    <property type="molecule type" value="Genomic_DNA"/>
</dbReference>
<dbReference type="Gene3D" id="1.25.40.10">
    <property type="entry name" value="Tetratricopeptide repeat domain"/>
    <property type="match status" value="1"/>
</dbReference>
<keyword evidence="2" id="KW-1185">Reference proteome</keyword>
<proteinExistence type="predicted"/>
<dbReference type="InterPro" id="IPR011990">
    <property type="entry name" value="TPR-like_helical_dom_sf"/>
</dbReference>
<gene>
    <name evidence="1" type="ORF">EV197_2636</name>
</gene>
<comment type="caution">
    <text evidence="1">The sequence shown here is derived from an EMBL/GenBank/DDBJ whole genome shotgun (WGS) entry which is preliminary data.</text>
</comment>
<dbReference type="RefSeq" id="WP_130287178.1">
    <property type="nucleotide sequence ID" value="NZ_SGXE01000003.1"/>
</dbReference>
<accession>A0A4Q7NZQ3</accession>